<reference evidence="2" key="1">
    <citation type="journal article" date="2019" name="Int. J. Syst. Evol. Microbiol.">
        <title>The Global Catalogue of Microorganisms (GCM) 10K type strain sequencing project: providing services to taxonomists for standard genome sequencing and annotation.</title>
        <authorList>
            <consortium name="The Broad Institute Genomics Platform"/>
            <consortium name="The Broad Institute Genome Sequencing Center for Infectious Disease"/>
            <person name="Wu L."/>
            <person name="Ma J."/>
        </authorList>
    </citation>
    <scope>NUCLEOTIDE SEQUENCE [LARGE SCALE GENOMIC DNA]</scope>
    <source>
        <strain evidence="2">CCM 8749</strain>
    </source>
</reference>
<evidence type="ECO:0008006" key="3">
    <source>
        <dbReference type="Google" id="ProtNLM"/>
    </source>
</evidence>
<gene>
    <name evidence="1" type="ORF">ACFPXP_15440</name>
</gene>
<dbReference type="RefSeq" id="WP_379895215.1">
    <property type="nucleotide sequence ID" value="NZ_CBCSCT010000027.1"/>
</dbReference>
<dbReference type="SUPFAM" id="SSF53474">
    <property type="entry name" value="alpha/beta-Hydrolases"/>
    <property type="match status" value="1"/>
</dbReference>
<sequence>MHRFKSASGMRQIYDSYNRLLEAWNIPVEERDIETSYGKTHLISAGDSQNPPLLLFHGTADNSAMMWIYNAKALAEHFMWLR</sequence>
<accession>A0ABW1IRS1</accession>
<dbReference type="Proteomes" id="UP001596250">
    <property type="component" value="Unassembled WGS sequence"/>
</dbReference>
<evidence type="ECO:0000313" key="1">
    <source>
        <dbReference type="EMBL" id="MFC5987799.1"/>
    </source>
</evidence>
<evidence type="ECO:0000313" key="2">
    <source>
        <dbReference type="Proteomes" id="UP001596250"/>
    </source>
</evidence>
<comment type="caution">
    <text evidence="1">The sequence shown here is derived from an EMBL/GenBank/DDBJ whole genome shotgun (WGS) entry which is preliminary data.</text>
</comment>
<name>A0ABW1IRS1_9BACL</name>
<proteinExistence type="predicted"/>
<protein>
    <recommendedName>
        <fullName evidence="3">Peptidase S9 prolyl oligopeptidase catalytic domain-containing protein</fullName>
    </recommendedName>
</protein>
<dbReference type="Gene3D" id="3.40.50.1820">
    <property type="entry name" value="alpha/beta hydrolase"/>
    <property type="match status" value="1"/>
</dbReference>
<dbReference type="EMBL" id="JBHSQV010000170">
    <property type="protein sequence ID" value="MFC5987799.1"/>
    <property type="molecule type" value="Genomic_DNA"/>
</dbReference>
<keyword evidence="2" id="KW-1185">Reference proteome</keyword>
<organism evidence="1 2">
    <name type="scientific">Marinicrinis lubricantis</name>
    <dbReference type="NCBI Taxonomy" id="2086470"/>
    <lineage>
        <taxon>Bacteria</taxon>
        <taxon>Bacillati</taxon>
        <taxon>Bacillota</taxon>
        <taxon>Bacilli</taxon>
        <taxon>Bacillales</taxon>
        <taxon>Paenibacillaceae</taxon>
    </lineage>
</organism>
<dbReference type="InterPro" id="IPR029058">
    <property type="entry name" value="AB_hydrolase_fold"/>
</dbReference>